<dbReference type="GO" id="GO:0016787">
    <property type="term" value="F:hydrolase activity"/>
    <property type="evidence" value="ECO:0007669"/>
    <property type="project" value="UniProtKB-KW"/>
</dbReference>
<dbReference type="RefSeq" id="WP_110018415.1">
    <property type="nucleotide sequence ID" value="NZ_QGTJ01000005.1"/>
</dbReference>
<dbReference type="InterPro" id="IPR010297">
    <property type="entry name" value="DUF900_hydrolase"/>
</dbReference>
<evidence type="ECO:0000313" key="1">
    <source>
        <dbReference type="EMBL" id="PWV61625.1"/>
    </source>
</evidence>
<proteinExistence type="predicted"/>
<organism evidence="1 2">
    <name type="scientific">Plasticicumulans acidivorans</name>
    <dbReference type="NCBI Taxonomy" id="886464"/>
    <lineage>
        <taxon>Bacteria</taxon>
        <taxon>Pseudomonadati</taxon>
        <taxon>Pseudomonadota</taxon>
        <taxon>Gammaproteobacteria</taxon>
        <taxon>Candidatus Competibacteraceae</taxon>
        <taxon>Plasticicumulans</taxon>
    </lineage>
</organism>
<dbReference type="Pfam" id="PF05990">
    <property type="entry name" value="DUF900"/>
    <property type="match status" value="1"/>
</dbReference>
<protein>
    <submittedName>
        <fullName evidence="1">Alpha/beta hydrolase family protein DUF900</fullName>
    </submittedName>
</protein>
<comment type="caution">
    <text evidence="1">The sequence shown here is derived from an EMBL/GenBank/DDBJ whole genome shotgun (WGS) entry which is preliminary data.</text>
</comment>
<accession>A0A317MV98</accession>
<keyword evidence="1" id="KW-0378">Hydrolase</keyword>
<dbReference type="AlphaFoldDB" id="A0A317MV98"/>
<dbReference type="Proteomes" id="UP000246569">
    <property type="component" value="Unassembled WGS sequence"/>
</dbReference>
<evidence type="ECO:0000313" key="2">
    <source>
        <dbReference type="Proteomes" id="UP000246569"/>
    </source>
</evidence>
<sequence length="335" mass="37195">MLFVTNRSIRERERAAGTRPMSERRIHFDTRDNFAGQAVYFCRRDGADDYVEVGGLAFMQALKEAQRRQVLLYFHGFSNQPEPDIFPRAELLQRLFDAIDPLLVSVVPVIWPCDNDIGIVKDYWDDQKSADASAFAFARALEKFLAWQTGNAENDDSCLKRLNVLAHSMGNRVLRATLSCWSRYDRGGALPLLFRNVFMVAADVVNETLARGGEGEPITVSARNVVVYHASDDLALRASKVSNLKNGVASRRLGHTGPEDMRQVPGNVYAIDCDDVNTLYDPPKGHSYFLLDPQQSDVAGGRLVAGKVFAHIAAAVQSGRVPLDDAVRRIAVLRG</sequence>
<keyword evidence="2" id="KW-1185">Reference proteome</keyword>
<gene>
    <name evidence="1" type="ORF">C7443_10553</name>
</gene>
<reference evidence="1 2" key="1">
    <citation type="submission" date="2018-05" db="EMBL/GenBank/DDBJ databases">
        <title>Genomic Encyclopedia of Type Strains, Phase IV (KMG-IV): sequencing the most valuable type-strain genomes for metagenomic binning, comparative biology and taxonomic classification.</title>
        <authorList>
            <person name="Goeker M."/>
        </authorList>
    </citation>
    <scope>NUCLEOTIDE SEQUENCE [LARGE SCALE GENOMIC DNA]</scope>
    <source>
        <strain evidence="1 2">DSM 23606</strain>
    </source>
</reference>
<name>A0A317MV98_9GAMM</name>
<dbReference type="EMBL" id="QGTJ01000005">
    <property type="protein sequence ID" value="PWV61625.1"/>
    <property type="molecule type" value="Genomic_DNA"/>
</dbReference>
<dbReference type="OrthoDB" id="9797755at2"/>